<dbReference type="VEuPathDB" id="VectorBase:ISCP_003747"/>
<dbReference type="InterPro" id="IPR031632">
    <property type="entry name" value="SVIP"/>
</dbReference>
<proteinExistence type="predicted"/>
<dbReference type="Proteomes" id="UP000001555">
    <property type="component" value="Unassembled WGS sequence"/>
</dbReference>
<evidence type="ECO:0000256" key="4">
    <source>
        <dbReference type="SAM" id="MobiDB-lite"/>
    </source>
</evidence>
<dbReference type="FunCoup" id="B7PJG0">
    <property type="interactions" value="145"/>
</dbReference>
<evidence type="ECO:0000256" key="3">
    <source>
        <dbReference type="ARBA" id="ARBA00023288"/>
    </source>
</evidence>
<feature type="compositionally biased region" description="Basic and acidic residues" evidence="4">
    <location>
        <begin position="33"/>
        <end position="53"/>
    </location>
</feature>
<dbReference type="EMBL" id="DS726271">
    <property type="protein sequence ID" value="EEC06732.1"/>
    <property type="molecule type" value="Genomic_DNA"/>
</dbReference>
<evidence type="ECO:0000313" key="7">
    <source>
        <dbReference type="Proteomes" id="UP000001555"/>
    </source>
</evidence>
<sequence>MGIFASCFKGSNDDVPSSTGPDAVLKRQQMAEAAEKRLKEQESRGVKDPEKLRRQQQRQAELDKELGAAERSPNDANLRWQVT</sequence>
<dbReference type="PANTHER" id="PTHR35269:SF1">
    <property type="entry name" value="SMALL VCP_P97-INTERACTING PROTEIN"/>
    <property type="match status" value="1"/>
</dbReference>
<evidence type="ECO:0008006" key="8">
    <source>
        <dbReference type="Google" id="ProtNLM"/>
    </source>
</evidence>
<keyword evidence="1" id="KW-0519">Myristate</keyword>
<dbReference type="EnsemblMetazoa" id="ISCW004040-RA">
    <property type="protein sequence ID" value="ISCW004040-PA"/>
    <property type="gene ID" value="ISCW004040"/>
</dbReference>
<feature type="region of interest" description="Disordered" evidence="4">
    <location>
        <begin position="1"/>
        <end position="83"/>
    </location>
</feature>
<protein>
    <recommendedName>
        <fullName evidence="8">Small VCP/p97-interacting protein</fullName>
    </recommendedName>
</protein>
<evidence type="ECO:0000313" key="5">
    <source>
        <dbReference type="EMBL" id="EEC06732.1"/>
    </source>
</evidence>
<organism>
    <name type="scientific">Ixodes scapularis</name>
    <name type="common">Black-legged tick</name>
    <name type="synonym">Deer tick</name>
    <dbReference type="NCBI Taxonomy" id="6945"/>
    <lineage>
        <taxon>Eukaryota</taxon>
        <taxon>Metazoa</taxon>
        <taxon>Ecdysozoa</taxon>
        <taxon>Arthropoda</taxon>
        <taxon>Chelicerata</taxon>
        <taxon>Arachnida</taxon>
        <taxon>Acari</taxon>
        <taxon>Parasitiformes</taxon>
        <taxon>Ixodida</taxon>
        <taxon>Ixodoidea</taxon>
        <taxon>Ixodidae</taxon>
        <taxon>Ixodinae</taxon>
        <taxon>Ixodes</taxon>
    </lineage>
</organism>
<evidence type="ECO:0000313" key="6">
    <source>
        <dbReference type="EnsemblMetazoa" id="ISCW004040-PA"/>
    </source>
</evidence>
<dbReference type="InterPro" id="IPR055366">
    <property type="entry name" value="SVIP_metazoa"/>
</dbReference>
<dbReference type="GO" id="GO:1904240">
    <property type="term" value="P:negative regulation of VCP-NPL4-UFD1 AAA ATPase complex assembly"/>
    <property type="evidence" value="ECO:0000318"/>
    <property type="project" value="GO_Central"/>
</dbReference>
<dbReference type="GO" id="GO:0005789">
    <property type="term" value="C:endoplasmic reticulum membrane"/>
    <property type="evidence" value="ECO:0000318"/>
    <property type="project" value="GO_Central"/>
</dbReference>
<dbReference type="AlphaFoldDB" id="B7PJG0"/>
<dbReference type="PANTHER" id="PTHR35269">
    <property type="entry name" value="SMALL VCP/P97-INTERACTING PROTEIN"/>
    <property type="match status" value="1"/>
</dbReference>
<keyword evidence="3" id="KW-0449">Lipoprotein</keyword>
<keyword evidence="2" id="KW-0564">Palmitate</keyword>
<dbReference type="GO" id="GO:1904153">
    <property type="term" value="P:negative regulation of retrograde protein transport, ER to cytosol"/>
    <property type="evidence" value="ECO:0000318"/>
    <property type="project" value="GO_Central"/>
</dbReference>
<dbReference type="KEGG" id="isc:8029841"/>
<dbReference type="OMA" id="GLKWQMN"/>
<accession>B7PJG0</accession>
<dbReference type="GO" id="GO:1904293">
    <property type="term" value="P:negative regulation of ERAD pathway"/>
    <property type="evidence" value="ECO:0000318"/>
    <property type="project" value="GO_Central"/>
</dbReference>
<dbReference type="GO" id="GO:0010508">
    <property type="term" value="P:positive regulation of autophagy"/>
    <property type="evidence" value="ECO:0000318"/>
    <property type="project" value="GO_Central"/>
</dbReference>
<dbReference type="OrthoDB" id="10066206at2759"/>
<name>B7PJG0_IXOSC</name>
<dbReference type="EMBL" id="ABJB010279907">
    <property type="status" value="NOT_ANNOTATED_CDS"/>
    <property type="molecule type" value="Genomic_DNA"/>
</dbReference>
<dbReference type="VEuPathDB" id="VectorBase:ISCW004040"/>
<dbReference type="InParanoid" id="B7PJG0"/>
<reference evidence="5 7" key="1">
    <citation type="submission" date="2008-03" db="EMBL/GenBank/DDBJ databases">
        <title>Annotation of Ixodes scapularis.</title>
        <authorList>
            <consortium name="Ixodes scapularis Genome Project Consortium"/>
            <person name="Caler E."/>
            <person name="Hannick L.I."/>
            <person name="Bidwell S."/>
            <person name="Joardar V."/>
            <person name="Thiagarajan M."/>
            <person name="Amedeo P."/>
            <person name="Galinsky K.J."/>
            <person name="Schobel S."/>
            <person name="Inman J."/>
            <person name="Hostetler J."/>
            <person name="Miller J."/>
            <person name="Hammond M."/>
            <person name="Megy K."/>
            <person name="Lawson D."/>
            <person name="Kodira C."/>
            <person name="Sutton G."/>
            <person name="Meyer J."/>
            <person name="Hill C.A."/>
            <person name="Birren B."/>
            <person name="Nene V."/>
            <person name="Collins F."/>
            <person name="Alarcon-Chaidez F."/>
            <person name="Wikel S."/>
            <person name="Strausberg R."/>
        </authorList>
    </citation>
    <scope>NUCLEOTIDE SEQUENCE [LARGE SCALE GENOMIC DNA]</scope>
    <source>
        <strain evidence="7">Wikel</strain>
        <strain evidence="5">Wikel colony</strain>
    </source>
</reference>
<gene>
    <name evidence="6" type="primary">8029841</name>
    <name evidence="5" type="ORF">IscW_ISCW004040</name>
</gene>
<evidence type="ECO:0000256" key="1">
    <source>
        <dbReference type="ARBA" id="ARBA00022707"/>
    </source>
</evidence>
<dbReference type="STRING" id="6945.B7PJG0"/>
<reference evidence="6" key="2">
    <citation type="submission" date="2020-05" db="UniProtKB">
        <authorList>
            <consortium name="EnsemblMetazoa"/>
        </authorList>
    </citation>
    <scope>IDENTIFICATION</scope>
    <source>
        <strain evidence="6">wikel</strain>
    </source>
</reference>
<dbReference type="HOGENOM" id="CLU_174267_0_0_1"/>
<dbReference type="PaxDb" id="6945-B7PJG0"/>
<dbReference type="VEuPathDB" id="VectorBase:ISCI004040"/>
<dbReference type="Pfam" id="PF15811">
    <property type="entry name" value="SVIP"/>
    <property type="match status" value="1"/>
</dbReference>
<evidence type="ECO:0000256" key="2">
    <source>
        <dbReference type="ARBA" id="ARBA00023139"/>
    </source>
</evidence>
<keyword evidence="7" id="KW-1185">Reference proteome</keyword>